<dbReference type="RefSeq" id="WP_146039937.1">
    <property type="nucleotide sequence ID" value="NZ_JANJZD010000008.1"/>
</dbReference>
<dbReference type="Proteomes" id="UP000236311">
    <property type="component" value="Unassembled WGS sequence"/>
</dbReference>
<name>A0A2K4ZAG1_9FIRM</name>
<reference evidence="3 4" key="1">
    <citation type="submission" date="2018-01" db="EMBL/GenBank/DDBJ databases">
        <authorList>
            <person name="Gaut B.S."/>
            <person name="Morton B.R."/>
            <person name="Clegg M.T."/>
            <person name="Duvall M.R."/>
        </authorList>
    </citation>
    <scope>NUCLEOTIDE SEQUENCE [LARGE SCALE GENOMIC DNA]</scope>
    <source>
        <strain evidence="3">GP69</strain>
    </source>
</reference>
<keyword evidence="4" id="KW-1185">Reference proteome</keyword>
<feature type="compositionally biased region" description="Basic and acidic residues" evidence="1">
    <location>
        <begin position="84"/>
        <end position="98"/>
    </location>
</feature>
<evidence type="ECO:0000256" key="2">
    <source>
        <dbReference type="SAM" id="Phobius"/>
    </source>
</evidence>
<proteinExistence type="predicted"/>
<organism evidence="3 4">
    <name type="scientific">Acetatifactor muris</name>
    <dbReference type="NCBI Taxonomy" id="879566"/>
    <lineage>
        <taxon>Bacteria</taxon>
        <taxon>Bacillati</taxon>
        <taxon>Bacillota</taxon>
        <taxon>Clostridia</taxon>
        <taxon>Lachnospirales</taxon>
        <taxon>Lachnospiraceae</taxon>
        <taxon>Acetatifactor</taxon>
    </lineage>
</organism>
<keyword evidence="2" id="KW-0472">Membrane</keyword>
<accession>A0A2K4ZAG1</accession>
<feature type="region of interest" description="Disordered" evidence="1">
    <location>
        <begin position="84"/>
        <end position="139"/>
    </location>
</feature>
<dbReference type="EMBL" id="OFSM01000001">
    <property type="protein sequence ID" value="SOY27448.1"/>
    <property type="molecule type" value="Genomic_DNA"/>
</dbReference>
<protein>
    <recommendedName>
        <fullName evidence="5">DUF4367 domain-containing protein</fullName>
    </recommendedName>
</protein>
<evidence type="ECO:0000256" key="1">
    <source>
        <dbReference type="SAM" id="MobiDB-lite"/>
    </source>
</evidence>
<keyword evidence="2" id="KW-0812">Transmembrane</keyword>
<evidence type="ECO:0000313" key="4">
    <source>
        <dbReference type="Proteomes" id="UP000236311"/>
    </source>
</evidence>
<sequence length="410" mass="47028">MQKDKDRDLLVRELKEKLDWYTLFASEEEYDAGAVESILYLLDRLEPIEENDIPRKSEVWERFQELACRQEELLPVPEMRGDRTEKACRAGEKGREVSAAETPENGMEEAAGTEEPKDSTGEAAGTDEPKDGMGEMHAVKEKKASEFRKFRAPDTADFGAEISAELGISGFSASKAGACLPKTGSIRFFGTGCPAQGRFTAGMWHFAMGHKYIAATIVIALILAVSGTAEAIATGGNDFFYWLEQDDTGTKMMTSPTDLEAETDTNECTYLSREEMPDWTQEWLEIEEKFEMPEGYEWQYYETSEIENRRYVVGYYLNASLEKQILLGECIYFDKISYNKEEFIGYNYVQGYEIAEKKIDVYSRVEESGKNYYDLCFYENNCRFFIQGEDDLDNLQDLIKQYWYSVKKYL</sequence>
<evidence type="ECO:0000313" key="3">
    <source>
        <dbReference type="EMBL" id="SOY27448.1"/>
    </source>
</evidence>
<feature type="compositionally biased region" description="Basic and acidic residues" evidence="1">
    <location>
        <begin position="127"/>
        <end position="139"/>
    </location>
</feature>
<keyword evidence="2" id="KW-1133">Transmembrane helix</keyword>
<gene>
    <name evidence="3" type="ORF">AMURIS_00152</name>
</gene>
<dbReference type="AlphaFoldDB" id="A0A2K4ZAG1"/>
<feature type="transmembrane region" description="Helical" evidence="2">
    <location>
        <begin position="212"/>
        <end position="233"/>
    </location>
</feature>
<evidence type="ECO:0008006" key="5">
    <source>
        <dbReference type="Google" id="ProtNLM"/>
    </source>
</evidence>